<reference evidence="9" key="1">
    <citation type="journal article" date="2019" name="Int. J. Syst. Evol. Microbiol.">
        <title>The Global Catalogue of Microorganisms (GCM) 10K type strain sequencing project: providing services to taxonomists for standard genome sequencing and annotation.</title>
        <authorList>
            <consortium name="The Broad Institute Genomics Platform"/>
            <consortium name="The Broad Institute Genome Sequencing Center for Infectious Disease"/>
            <person name="Wu L."/>
            <person name="Ma J."/>
        </authorList>
    </citation>
    <scope>NUCLEOTIDE SEQUENCE [LARGE SCALE GENOMIC DNA]</scope>
    <source>
        <strain evidence="9">KCTC 52449</strain>
    </source>
</reference>
<comment type="caution">
    <text evidence="8">The sequence shown here is derived from an EMBL/GenBank/DDBJ whole genome shotgun (WGS) entry which is preliminary data.</text>
</comment>
<dbReference type="EMBL" id="JBHRSX010000096">
    <property type="protein sequence ID" value="MFC3203646.1"/>
    <property type="molecule type" value="Genomic_DNA"/>
</dbReference>
<dbReference type="Gene3D" id="3.40.640.10">
    <property type="entry name" value="Type I PLP-dependent aspartate aminotransferase-like (Major domain)"/>
    <property type="match status" value="1"/>
</dbReference>
<evidence type="ECO:0000313" key="9">
    <source>
        <dbReference type="Proteomes" id="UP001595477"/>
    </source>
</evidence>
<dbReference type="PANTHER" id="PTHR21152">
    <property type="entry name" value="AMINOTRANSFERASE CLASS V"/>
    <property type="match status" value="1"/>
</dbReference>
<proteinExistence type="inferred from homology"/>
<feature type="region of interest" description="Disordered" evidence="6">
    <location>
        <begin position="1"/>
        <end position="23"/>
    </location>
</feature>
<keyword evidence="8" id="KW-0808">Transferase</keyword>
<dbReference type="Proteomes" id="UP001595477">
    <property type="component" value="Unassembled WGS sequence"/>
</dbReference>
<keyword evidence="9" id="KW-1185">Reference proteome</keyword>
<evidence type="ECO:0000256" key="6">
    <source>
        <dbReference type="SAM" id="MobiDB-lite"/>
    </source>
</evidence>
<feature type="domain" description="Aminotransferase class V" evidence="7">
    <location>
        <begin position="28"/>
        <end position="338"/>
    </location>
</feature>
<dbReference type="InterPro" id="IPR020578">
    <property type="entry name" value="Aminotrans_V_PyrdxlP_BS"/>
</dbReference>
<organism evidence="8 9">
    <name type="scientific">Alteromonas oceani</name>
    <dbReference type="NCBI Taxonomy" id="2071609"/>
    <lineage>
        <taxon>Bacteria</taxon>
        <taxon>Pseudomonadati</taxon>
        <taxon>Pseudomonadota</taxon>
        <taxon>Gammaproteobacteria</taxon>
        <taxon>Alteromonadales</taxon>
        <taxon>Alteromonadaceae</taxon>
        <taxon>Alteromonas/Salinimonas group</taxon>
        <taxon>Alteromonas</taxon>
    </lineage>
</organism>
<evidence type="ECO:0000256" key="4">
    <source>
        <dbReference type="RuleBase" id="RU004075"/>
    </source>
</evidence>
<keyword evidence="3" id="KW-0663">Pyridoxal phosphate</keyword>
<gene>
    <name evidence="8" type="ORF">ACFOEW_17715</name>
</gene>
<dbReference type="Pfam" id="PF00266">
    <property type="entry name" value="Aminotran_5"/>
    <property type="match status" value="1"/>
</dbReference>
<dbReference type="InterPro" id="IPR000192">
    <property type="entry name" value="Aminotrans_V_dom"/>
</dbReference>
<dbReference type="RefSeq" id="WP_240622045.1">
    <property type="nucleotide sequence ID" value="NZ_JBHRSX010000096.1"/>
</dbReference>
<evidence type="ECO:0000256" key="5">
    <source>
        <dbReference type="RuleBase" id="RU004504"/>
    </source>
</evidence>
<dbReference type="InterPro" id="IPR024169">
    <property type="entry name" value="SP_NH2Trfase/AEP_transaminase"/>
</dbReference>
<name>A0ABV7K5N1_9ALTE</name>
<dbReference type="InterPro" id="IPR015421">
    <property type="entry name" value="PyrdxlP-dep_Trfase_major"/>
</dbReference>
<comment type="cofactor">
    <cofactor evidence="1 5">
        <name>pyridoxal 5'-phosphate</name>
        <dbReference type="ChEBI" id="CHEBI:597326"/>
    </cofactor>
</comment>
<comment type="similarity">
    <text evidence="2 4">Belongs to the class-V pyridoxal-phosphate-dependent aminotransferase family.</text>
</comment>
<dbReference type="PROSITE" id="PS00595">
    <property type="entry name" value="AA_TRANSFER_CLASS_5"/>
    <property type="match status" value="1"/>
</dbReference>
<dbReference type="PANTHER" id="PTHR21152:SF40">
    <property type="entry name" value="ALANINE--GLYOXYLATE AMINOTRANSFERASE"/>
    <property type="match status" value="1"/>
</dbReference>
<protein>
    <submittedName>
        <fullName evidence="8">Pyridoxal-phosphate-dependent aminotransferase family protein</fullName>
    </submittedName>
</protein>
<evidence type="ECO:0000256" key="2">
    <source>
        <dbReference type="ARBA" id="ARBA00009236"/>
    </source>
</evidence>
<accession>A0ABV7K5N1</accession>
<dbReference type="SUPFAM" id="SSF53383">
    <property type="entry name" value="PLP-dependent transferases"/>
    <property type="match status" value="1"/>
</dbReference>
<evidence type="ECO:0000313" key="8">
    <source>
        <dbReference type="EMBL" id="MFC3203646.1"/>
    </source>
</evidence>
<dbReference type="PIRSF" id="PIRSF000524">
    <property type="entry name" value="SPT"/>
    <property type="match status" value="1"/>
</dbReference>
<sequence length="373" mass="40476">MKSYSSHIPPQRTLMGPGPSDVSPRVLNAMARSTVGHLDPDFIGLMDETKELLQYAFKTENALTMPISAPGSAGMEAAFVNLIEPGDTVIVCINGVFGMRMRENVVRSGATAVVVEDDWGTQTDLNKLEDALKAHPEAKIVAFVHAETSTGVRNDAEKMCALARQYDCLTIVDAVTSLGGIELAVDDWQIDAIYSGSQKCLSCVPGISPVSFSDKALEVIKGRKTPVQSWFLDMNLIVGYWGQGGKRAYHHTAPVNSIYALHESLVMLHEEGLENAWQRHATLHNKLVAGLEKLGIEMAVDKAYRLPQLNVVRIPEGVDDAEVRGRLLNDFNLEIGAGLGAFAGKVWRIGLMGAACTDKNVDFCLAALKTVLK</sequence>
<evidence type="ECO:0000256" key="3">
    <source>
        <dbReference type="ARBA" id="ARBA00022898"/>
    </source>
</evidence>
<dbReference type="GO" id="GO:0008483">
    <property type="term" value="F:transaminase activity"/>
    <property type="evidence" value="ECO:0007669"/>
    <property type="project" value="UniProtKB-KW"/>
</dbReference>
<keyword evidence="8" id="KW-0032">Aminotransferase</keyword>
<evidence type="ECO:0000259" key="7">
    <source>
        <dbReference type="Pfam" id="PF00266"/>
    </source>
</evidence>
<evidence type="ECO:0000256" key="1">
    <source>
        <dbReference type="ARBA" id="ARBA00001933"/>
    </source>
</evidence>
<dbReference type="Gene3D" id="3.90.1150.10">
    <property type="entry name" value="Aspartate Aminotransferase, domain 1"/>
    <property type="match status" value="1"/>
</dbReference>
<dbReference type="CDD" id="cd06451">
    <property type="entry name" value="AGAT_like"/>
    <property type="match status" value="1"/>
</dbReference>
<dbReference type="InterPro" id="IPR015424">
    <property type="entry name" value="PyrdxlP-dep_Trfase"/>
</dbReference>
<dbReference type="InterPro" id="IPR015422">
    <property type="entry name" value="PyrdxlP-dep_Trfase_small"/>
</dbReference>